<protein>
    <submittedName>
        <fullName evidence="2">Uncharacterized protein</fullName>
    </submittedName>
</protein>
<gene>
    <name evidence="2" type="ORF">Nepgr_005542</name>
</gene>
<organism evidence="2 3">
    <name type="scientific">Nepenthes gracilis</name>
    <name type="common">Slender pitcher plant</name>
    <dbReference type="NCBI Taxonomy" id="150966"/>
    <lineage>
        <taxon>Eukaryota</taxon>
        <taxon>Viridiplantae</taxon>
        <taxon>Streptophyta</taxon>
        <taxon>Embryophyta</taxon>
        <taxon>Tracheophyta</taxon>
        <taxon>Spermatophyta</taxon>
        <taxon>Magnoliopsida</taxon>
        <taxon>eudicotyledons</taxon>
        <taxon>Gunneridae</taxon>
        <taxon>Pentapetalae</taxon>
        <taxon>Caryophyllales</taxon>
        <taxon>Nepenthaceae</taxon>
        <taxon>Nepenthes</taxon>
    </lineage>
</organism>
<keyword evidence="3" id="KW-1185">Reference proteome</keyword>
<name>A0AAD3XGJ9_NEPGR</name>
<evidence type="ECO:0000313" key="3">
    <source>
        <dbReference type="Proteomes" id="UP001279734"/>
    </source>
</evidence>
<dbReference type="EMBL" id="BSYO01000004">
    <property type="protein sequence ID" value="GMH03703.1"/>
    <property type="molecule type" value="Genomic_DNA"/>
</dbReference>
<accession>A0AAD3XGJ9</accession>
<evidence type="ECO:0000313" key="2">
    <source>
        <dbReference type="EMBL" id="GMH03703.1"/>
    </source>
</evidence>
<feature type="region of interest" description="Disordered" evidence="1">
    <location>
        <begin position="33"/>
        <end position="54"/>
    </location>
</feature>
<sequence length="92" mass="10171">MTVLGKARSKLSHMARFHWSTCLLGVSHATSSSKSQATVALKKPLPSKKRENCHQVRRCHIPGRINEKSAMADRNTFLPGFRPPNDDGCATL</sequence>
<dbReference type="AlphaFoldDB" id="A0AAD3XGJ9"/>
<comment type="caution">
    <text evidence="2">The sequence shown here is derived from an EMBL/GenBank/DDBJ whole genome shotgun (WGS) entry which is preliminary data.</text>
</comment>
<evidence type="ECO:0000256" key="1">
    <source>
        <dbReference type="SAM" id="MobiDB-lite"/>
    </source>
</evidence>
<reference evidence="2" key="1">
    <citation type="submission" date="2023-05" db="EMBL/GenBank/DDBJ databases">
        <title>Nepenthes gracilis genome sequencing.</title>
        <authorList>
            <person name="Fukushima K."/>
        </authorList>
    </citation>
    <scope>NUCLEOTIDE SEQUENCE</scope>
    <source>
        <strain evidence="2">SING2019-196</strain>
    </source>
</reference>
<dbReference type="Proteomes" id="UP001279734">
    <property type="component" value="Unassembled WGS sequence"/>
</dbReference>
<proteinExistence type="predicted"/>